<protein>
    <submittedName>
        <fullName evidence="3">Arsenate reductase</fullName>
        <ecNumber evidence="3">1.20.4.1</ecNumber>
    </submittedName>
</protein>
<dbReference type="InterPro" id="IPR023485">
    <property type="entry name" value="Ptyr_pPase"/>
</dbReference>
<dbReference type="Gene3D" id="3.40.50.2300">
    <property type="match status" value="1"/>
</dbReference>
<dbReference type="AlphaFoldDB" id="A0A7X0H9J9"/>
<sequence length="147" mass="16147">MTHKKRYLVLCTANRCRSQMAHGWLAHLGGDAVEVSSAGAKPGGVHPLSIQVMNEAGVDISGHSSDHLDQYLEDDFDAVITVCDNAKEACPYFPGAKRLIHHAFDDPDDKTGTLTEEQMLPTFHRVRDEIRTWCADFLAEEGVAVAV</sequence>
<dbReference type="PANTHER" id="PTHR43428:SF1">
    <property type="entry name" value="ARSENATE REDUCTASE"/>
    <property type="match status" value="1"/>
</dbReference>
<feature type="domain" description="Phosphotyrosine protein phosphatase I" evidence="2">
    <location>
        <begin position="5"/>
        <end position="140"/>
    </location>
</feature>
<gene>
    <name evidence="3" type="ORF">HNQ40_003423</name>
</gene>
<name>A0A7X0H9J9_9BACT</name>
<dbReference type="SUPFAM" id="SSF52788">
    <property type="entry name" value="Phosphotyrosine protein phosphatases I"/>
    <property type="match status" value="1"/>
</dbReference>
<reference evidence="3 4" key="1">
    <citation type="submission" date="2020-08" db="EMBL/GenBank/DDBJ databases">
        <title>Genomic Encyclopedia of Type Strains, Phase IV (KMG-IV): sequencing the most valuable type-strain genomes for metagenomic binning, comparative biology and taxonomic classification.</title>
        <authorList>
            <person name="Goeker M."/>
        </authorList>
    </citation>
    <scope>NUCLEOTIDE SEQUENCE [LARGE SCALE GENOMIC DNA]</scope>
    <source>
        <strain evidence="3 4">DSM 103725</strain>
    </source>
</reference>
<comment type="caution">
    <text evidence="3">The sequence shown here is derived from an EMBL/GenBank/DDBJ whole genome shotgun (WGS) entry which is preliminary data.</text>
</comment>
<dbReference type="EMBL" id="JACHGY010000001">
    <property type="protein sequence ID" value="MBB6431617.1"/>
    <property type="molecule type" value="Genomic_DNA"/>
</dbReference>
<evidence type="ECO:0000256" key="1">
    <source>
        <dbReference type="ARBA" id="ARBA00022849"/>
    </source>
</evidence>
<keyword evidence="3" id="KW-0560">Oxidoreductase</keyword>
<dbReference type="GO" id="GO:0046685">
    <property type="term" value="P:response to arsenic-containing substance"/>
    <property type="evidence" value="ECO:0007669"/>
    <property type="project" value="UniProtKB-KW"/>
</dbReference>
<dbReference type="PANTHER" id="PTHR43428">
    <property type="entry name" value="ARSENATE REDUCTASE"/>
    <property type="match status" value="1"/>
</dbReference>
<evidence type="ECO:0000313" key="3">
    <source>
        <dbReference type="EMBL" id="MBB6431617.1"/>
    </source>
</evidence>
<organism evidence="3 4">
    <name type="scientific">Algisphaera agarilytica</name>
    <dbReference type="NCBI Taxonomy" id="1385975"/>
    <lineage>
        <taxon>Bacteria</taxon>
        <taxon>Pseudomonadati</taxon>
        <taxon>Planctomycetota</taxon>
        <taxon>Phycisphaerae</taxon>
        <taxon>Phycisphaerales</taxon>
        <taxon>Phycisphaeraceae</taxon>
        <taxon>Algisphaera</taxon>
    </lineage>
</organism>
<keyword evidence="1" id="KW-0059">Arsenical resistance</keyword>
<dbReference type="RefSeq" id="WP_184679072.1">
    <property type="nucleotide sequence ID" value="NZ_JACHGY010000001.1"/>
</dbReference>
<dbReference type="GO" id="GO:0008794">
    <property type="term" value="F:arsenate reductase (glutaredoxin) activity"/>
    <property type="evidence" value="ECO:0007669"/>
    <property type="project" value="UniProtKB-EC"/>
</dbReference>
<evidence type="ECO:0000259" key="2">
    <source>
        <dbReference type="SMART" id="SM00226"/>
    </source>
</evidence>
<accession>A0A7X0H9J9</accession>
<proteinExistence type="predicted"/>
<keyword evidence="4" id="KW-1185">Reference proteome</keyword>
<evidence type="ECO:0000313" key="4">
    <source>
        <dbReference type="Proteomes" id="UP000541810"/>
    </source>
</evidence>
<dbReference type="Proteomes" id="UP000541810">
    <property type="component" value="Unassembled WGS sequence"/>
</dbReference>
<dbReference type="CDD" id="cd16345">
    <property type="entry name" value="LMWP_ArsC"/>
    <property type="match status" value="1"/>
</dbReference>
<dbReference type="InterPro" id="IPR036196">
    <property type="entry name" value="Ptyr_pPase_sf"/>
</dbReference>
<dbReference type="SMART" id="SM00226">
    <property type="entry name" value="LMWPc"/>
    <property type="match status" value="1"/>
</dbReference>
<dbReference type="Pfam" id="PF01451">
    <property type="entry name" value="LMWPc"/>
    <property type="match status" value="1"/>
</dbReference>
<dbReference type="EC" id="1.20.4.1" evidence="3"/>